<gene>
    <name evidence="7" type="ORF">GCM10023091_38880</name>
</gene>
<keyword evidence="8" id="KW-1185">Reference proteome</keyword>
<evidence type="ECO:0000313" key="7">
    <source>
        <dbReference type="EMBL" id="GAA4446179.1"/>
    </source>
</evidence>
<evidence type="ECO:0000256" key="5">
    <source>
        <dbReference type="SAM" id="Phobius"/>
    </source>
</evidence>
<evidence type="ECO:0000256" key="4">
    <source>
        <dbReference type="ARBA" id="ARBA00023136"/>
    </source>
</evidence>
<accession>A0ABP8MA87</accession>
<feature type="transmembrane region" description="Helical" evidence="5">
    <location>
        <begin position="20"/>
        <end position="37"/>
    </location>
</feature>
<evidence type="ECO:0000313" key="8">
    <source>
        <dbReference type="Proteomes" id="UP001501508"/>
    </source>
</evidence>
<sequence>MEWFSLNWFDWYWVRNLRWEYPQFLYLLPLVPALFWLRSVMHRTDKQYIKVSGVHRSYFMNWVTLLRLVPPTLSALSLALALVAVARPQTVTTKIDRFSEGIDIMLAVDISESMLERDLQPTRLAAAKKVAQRFVENRLQDRIGLVIFAGEAYSICPLTTDYDLLKQYIEDLQTSMIPEAGTAIGSALAVAINRMRDSNGQSKVVILLSDGDNTSGNLDPFTMSKLAQAYGIRIYTIAVGRAGGASSNVSESVLQRIAGENQFFRATDNTALGAVFSQINQLEKVKYKDSMYSEVKDYYRVYLMWSVVLFIISLGLKSTFMANVLED</sequence>
<name>A0ABP8MA87_9BACT</name>
<evidence type="ECO:0000256" key="1">
    <source>
        <dbReference type="ARBA" id="ARBA00022475"/>
    </source>
</evidence>
<organism evidence="7 8">
    <name type="scientific">Ravibacter arvi</name>
    <dbReference type="NCBI Taxonomy" id="2051041"/>
    <lineage>
        <taxon>Bacteria</taxon>
        <taxon>Pseudomonadati</taxon>
        <taxon>Bacteroidota</taxon>
        <taxon>Cytophagia</taxon>
        <taxon>Cytophagales</taxon>
        <taxon>Spirosomataceae</taxon>
        <taxon>Ravibacter</taxon>
    </lineage>
</organism>
<evidence type="ECO:0000256" key="3">
    <source>
        <dbReference type="ARBA" id="ARBA00022989"/>
    </source>
</evidence>
<dbReference type="SUPFAM" id="SSF53300">
    <property type="entry name" value="vWA-like"/>
    <property type="match status" value="1"/>
</dbReference>
<dbReference type="PANTHER" id="PTHR22550:SF5">
    <property type="entry name" value="LEUCINE ZIPPER PROTEIN 4"/>
    <property type="match status" value="1"/>
</dbReference>
<keyword evidence="4 5" id="KW-0472">Membrane</keyword>
<dbReference type="Gene3D" id="3.40.50.410">
    <property type="entry name" value="von Willebrand factor, type A domain"/>
    <property type="match status" value="1"/>
</dbReference>
<dbReference type="Pfam" id="PF00092">
    <property type="entry name" value="VWA"/>
    <property type="match status" value="1"/>
</dbReference>
<feature type="transmembrane region" description="Helical" evidence="5">
    <location>
        <begin position="298"/>
        <end position="316"/>
    </location>
</feature>
<dbReference type="EMBL" id="BAABEY010000036">
    <property type="protein sequence ID" value="GAA4446179.1"/>
    <property type="molecule type" value="Genomic_DNA"/>
</dbReference>
<dbReference type="SMART" id="SM00327">
    <property type="entry name" value="VWA"/>
    <property type="match status" value="1"/>
</dbReference>
<dbReference type="PROSITE" id="PS50234">
    <property type="entry name" value="VWFA"/>
    <property type="match status" value="1"/>
</dbReference>
<keyword evidence="1" id="KW-1003">Cell membrane</keyword>
<evidence type="ECO:0000259" key="6">
    <source>
        <dbReference type="PROSITE" id="PS50234"/>
    </source>
</evidence>
<protein>
    <submittedName>
        <fullName evidence="7">VWA domain-containing protein</fullName>
    </submittedName>
</protein>
<keyword evidence="3 5" id="KW-1133">Transmembrane helix</keyword>
<dbReference type="CDD" id="cd01467">
    <property type="entry name" value="vWA_BatA_type"/>
    <property type="match status" value="1"/>
</dbReference>
<dbReference type="InterPro" id="IPR033881">
    <property type="entry name" value="vWA_BatA_type"/>
</dbReference>
<dbReference type="PANTHER" id="PTHR22550">
    <property type="entry name" value="SPORE GERMINATION PROTEIN"/>
    <property type="match status" value="1"/>
</dbReference>
<comment type="caution">
    <text evidence="7">The sequence shown here is derived from an EMBL/GenBank/DDBJ whole genome shotgun (WGS) entry which is preliminary data.</text>
</comment>
<keyword evidence="2 5" id="KW-0812">Transmembrane</keyword>
<evidence type="ECO:0000256" key="2">
    <source>
        <dbReference type="ARBA" id="ARBA00022692"/>
    </source>
</evidence>
<dbReference type="InterPro" id="IPR036465">
    <property type="entry name" value="vWFA_dom_sf"/>
</dbReference>
<proteinExistence type="predicted"/>
<feature type="transmembrane region" description="Helical" evidence="5">
    <location>
        <begin position="58"/>
        <end position="85"/>
    </location>
</feature>
<dbReference type="InterPro" id="IPR002035">
    <property type="entry name" value="VWF_A"/>
</dbReference>
<dbReference type="InterPro" id="IPR050768">
    <property type="entry name" value="UPF0353/GerABKA_families"/>
</dbReference>
<dbReference type="Proteomes" id="UP001501508">
    <property type="component" value="Unassembled WGS sequence"/>
</dbReference>
<feature type="domain" description="VWFA" evidence="6">
    <location>
        <begin position="103"/>
        <end position="279"/>
    </location>
</feature>
<dbReference type="RefSeq" id="WP_345032288.1">
    <property type="nucleotide sequence ID" value="NZ_BAABEY010000036.1"/>
</dbReference>
<reference evidence="8" key="1">
    <citation type="journal article" date="2019" name="Int. J. Syst. Evol. Microbiol.">
        <title>The Global Catalogue of Microorganisms (GCM) 10K type strain sequencing project: providing services to taxonomists for standard genome sequencing and annotation.</title>
        <authorList>
            <consortium name="The Broad Institute Genomics Platform"/>
            <consortium name="The Broad Institute Genome Sequencing Center for Infectious Disease"/>
            <person name="Wu L."/>
            <person name="Ma J."/>
        </authorList>
    </citation>
    <scope>NUCLEOTIDE SEQUENCE [LARGE SCALE GENOMIC DNA]</scope>
    <source>
        <strain evidence="8">JCM 31920</strain>
    </source>
</reference>